<dbReference type="AlphaFoldDB" id="A0A931LS01"/>
<protein>
    <submittedName>
        <fullName evidence="1">Uncharacterized protein</fullName>
    </submittedName>
</protein>
<gene>
    <name evidence="1" type="ORF">HYR64_04325</name>
</gene>
<name>A0A931LS01_FIMGI</name>
<dbReference type="Proteomes" id="UP000727962">
    <property type="component" value="Unassembled WGS sequence"/>
</dbReference>
<proteinExistence type="predicted"/>
<comment type="caution">
    <text evidence="1">The sequence shown here is derived from an EMBL/GenBank/DDBJ whole genome shotgun (WGS) entry which is preliminary data.</text>
</comment>
<sequence>MTQVRPSADKIATGIASGPSYHAIRYLIDHLRASGKAIRYTLKADPPIKEIIDEGGTAGHWVALPAPTGGFSEAQKARIEGYAQTLTYWRKLMLEIDWRERDVVIAFRAPSEAPAAEGEEQSFAERFREWMLDKGFKVARGIGRNLVGQGFKVREPVPATLVTSTHQVNGYALMLRYPFDRSDDHAGITEVYDRMVPLLADVFAHEAGMQSETLREADVTTVFVTRSKRYVSTLYEPRFDFRFITRRRTARGFFEDWFTLRATIRACRALRAKYKKGFTMFKPMPALGVRGHMLAMIYKKGAGGVVVDEAYILAVSRMTEKLMERFHLQASVRHRPENRMLQVTFYSGIDVDWNITSKAYLA</sequence>
<organism evidence="1 2">
    <name type="scientific">Fimbriimonas ginsengisoli</name>
    <dbReference type="NCBI Taxonomy" id="1005039"/>
    <lineage>
        <taxon>Bacteria</taxon>
        <taxon>Bacillati</taxon>
        <taxon>Armatimonadota</taxon>
        <taxon>Fimbriimonadia</taxon>
        <taxon>Fimbriimonadales</taxon>
        <taxon>Fimbriimonadaceae</taxon>
        <taxon>Fimbriimonas</taxon>
    </lineage>
</organism>
<evidence type="ECO:0000313" key="2">
    <source>
        <dbReference type="Proteomes" id="UP000727962"/>
    </source>
</evidence>
<evidence type="ECO:0000313" key="1">
    <source>
        <dbReference type="EMBL" id="MBI1756317.1"/>
    </source>
</evidence>
<accession>A0A931LS01</accession>
<dbReference type="EMBL" id="JACOSL010000028">
    <property type="protein sequence ID" value="MBI1756317.1"/>
    <property type="molecule type" value="Genomic_DNA"/>
</dbReference>
<reference evidence="1" key="1">
    <citation type="submission" date="2020-07" db="EMBL/GenBank/DDBJ databases">
        <title>Huge and variable diversity of episymbiotic CPR bacteria and DPANN archaea in groundwater ecosystems.</title>
        <authorList>
            <person name="He C.Y."/>
            <person name="Keren R."/>
            <person name="Whittaker M."/>
            <person name="Farag I.F."/>
            <person name="Doudna J."/>
            <person name="Cate J.H.D."/>
            <person name="Banfield J.F."/>
        </authorList>
    </citation>
    <scope>NUCLEOTIDE SEQUENCE</scope>
    <source>
        <strain evidence="1">NC_groundwater_17_Pr7_B-0.1um_64_12</strain>
    </source>
</reference>